<organism evidence="2 3">
    <name type="scientific">Candidatus Bilophila faecipullorum</name>
    <dbReference type="NCBI Taxonomy" id="2838482"/>
    <lineage>
        <taxon>Bacteria</taxon>
        <taxon>Pseudomonadati</taxon>
        <taxon>Thermodesulfobacteriota</taxon>
        <taxon>Desulfovibrionia</taxon>
        <taxon>Desulfovibrionales</taxon>
        <taxon>Desulfovibrionaceae</taxon>
        <taxon>Bilophila</taxon>
    </lineage>
</organism>
<comment type="caution">
    <text evidence="2">The sequence shown here is derived from an EMBL/GenBank/DDBJ whole genome shotgun (WGS) entry which is preliminary data.</text>
</comment>
<evidence type="ECO:0000313" key="3">
    <source>
        <dbReference type="Proteomes" id="UP000824264"/>
    </source>
</evidence>
<dbReference type="Pfam" id="PF13379">
    <property type="entry name" value="NMT1_2"/>
    <property type="match status" value="1"/>
</dbReference>
<dbReference type="Gene3D" id="3.40.190.10">
    <property type="entry name" value="Periplasmic binding protein-like II"/>
    <property type="match status" value="1"/>
</dbReference>
<dbReference type="PANTHER" id="PTHR30024">
    <property type="entry name" value="ALIPHATIC SULFONATES-BINDING PROTEIN-RELATED"/>
    <property type="match status" value="1"/>
</dbReference>
<feature type="chain" id="PRO_5039249037" evidence="1">
    <location>
        <begin position="25"/>
        <end position="348"/>
    </location>
</feature>
<dbReference type="Proteomes" id="UP000824264">
    <property type="component" value="Unassembled WGS sequence"/>
</dbReference>
<reference evidence="2" key="1">
    <citation type="journal article" date="2021" name="PeerJ">
        <title>Extensive microbial diversity within the chicken gut microbiome revealed by metagenomics and culture.</title>
        <authorList>
            <person name="Gilroy R."/>
            <person name="Ravi A."/>
            <person name="Getino M."/>
            <person name="Pursley I."/>
            <person name="Horton D.L."/>
            <person name="Alikhan N.F."/>
            <person name="Baker D."/>
            <person name="Gharbi K."/>
            <person name="Hall N."/>
            <person name="Watson M."/>
            <person name="Adriaenssens E.M."/>
            <person name="Foster-Nyarko E."/>
            <person name="Jarju S."/>
            <person name="Secka A."/>
            <person name="Antonio M."/>
            <person name="Oren A."/>
            <person name="Chaudhuri R.R."/>
            <person name="La Ragione R."/>
            <person name="Hildebrand F."/>
            <person name="Pallen M.J."/>
        </authorList>
    </citation>
    <scope>NUCLEOTIDE SEQUENCE</scope>
    <source>
        <strain evidence="2">ChiSxjej5B17-1746</strain>
    </source>
</reference>
<accession>A0A9D1U900</accession>
<dbReference type="EMBL" id="DXGI01000320">
    <property type="protein sequence ID" value="HIW79169.1"/>
    <property type="molecule type" value="Genomic_DNA"/>
</dbReference>
<gene>
    <name evidence="2" type="ORF">H9874_08505</name>
</gene>
<keyword evidence="1" id="KW-0732">Signal</keyword>
<feature type="signal peptide" evidence="1">
    <location>
        <begin position="1"/>
        <end position="24"/>
    </location>
</feature>
<protein>
    <submittedName>
        <fullName evidence="2">ABC transporter substrate-binding protein</fullName>
    </submittedName>
</protein>
<dbReference type="AlphaFoldDB" id="A0A9D1U900"/>
<reference evidence="2" key="2">
    <citation type="submission" date="2021-04" db="EMBL/GenBank/DDBJ databases">
        <authorList>
            <person name="Gilroy R."/>
        </authorList>
    </citation>
    <scope>NUCLEOTIDE SEQUENCE</scope>
    <source>
        <strain evidence="2">ChiSxjej5B17-1746</strain>
    </source>
</reference>
<evidence type="ECO:0000256" key="1">
    <source>
        <dbReference type="SAM" id="SignalP"/>
    </source>
</evidence>
<evidence type="ECO:0000313" key="2">
    <source>
        <dbReference type="EMBL" id="HIW79169.1"/>
    </source>
</evidence>
<proteinExistence type="predicted"/>
<sequence length="348" mass="39143">MRCRIVRLLAFLFSLLLISGPATAAERLQTAWIGEHESFLVWYAKQKGWDKEVGLDLRMLRFGSGEKIVSTQKQYEWSIAGCGAVPMLMSAMKGQFYVIGVGNDESDTTAIYVRPDSPVLTKQGANGLYPKVHGDAKAVRGSIVLCPQGTAAHYLLDTWLHILGLTEKDVTFKDVLPGPAVDMFSKDFGDAISIWAPSTYAADRKGYKVAALSSDCGARQPILLLADRAFADAHPEQVRAFLRMYLRVVDVMRKQGVEAFVDDYVRFNKTWAQRPLSREEALEDLRIHPIFTLDEQLALFHPQAGRLRDWLRGIIGFYGRLGTLSQQDILKLNEFGYLNDSFLKELQY</sequence>
<name>A0A9D1U900_9BACT</name>
<dbReference type="SUPFAM" id="SSF53850">
    <property type="entry name" value="Periplasmic binding protein-like II"/>
    <property type="match status" value="1"/>
</dbReference>